<protein>
    <submittedName>
        <fullName evidence="1">Uncharacterized protein</fullName>
    </submittedName>
</protein>
<gene>
    <name evidence="1" type="ORF">CYMTET_3187</name>
</gene>
<dbReference type="Proteomes" id="UP001190700">
    <property type="component" value="Unassembled WGS sequence"/>
</dbReference>
<dbReference type="AlphaFoldDB" id="A0AAE0H3P9"/>
<comment type="caution">
    <text evidence="1">The sequence shown here is derived from an EMBL/GenBank/DDBJ whole genome shotgun (WGS) entry which is preliminary data.</text>
</comment>
<reference evidence="1 2" key="1">
    <citation type="journal article" date="2015" name="Genome Biol. Evol.">
        <title>Comparative Genomics of a Bacterivorous Green Alga Reveals Evolutionary Causalities and Consequences of Phago-Mixotrophic Mode of Nutrition.</title>
        <authorList>
            <person name="Burns J.A."/>
            <person name="Paasch A."/>
            <person name="Narechania A."/>
            <person name="Kim E."/>
        </authorList>
    </citation>
    <scope>NUCLEOTIDE SEQUENCE [LARGE SCALE GENOMIC DNA]</scope>
    <source>
        <strain evidence="1 2">PLY_AMNH</strain>
    </source>
</reference>
<name>A0AAE0H3P9_9CHLO</name>
<keyword evidence="2" id="KW-1185">Reference proteome</keyword>
<dbReference type="EMBL" id="LGRX02000153">
    <property type="protein sequence ID" value="KAK3289388.1"/>
    <property type="molecule type" value="Genomic_DNA"/>
</dbReference>
<evidence type="ECO:0000313" key="2">
    <source>
        <dbReference type="Proteomes" id="UP001190700"/>
    </source>
</evidence>
<proteinExistence type="predicted"/>
<evidence type="ECO:0000313" key="1">
    <source>
        <dbReference type="EMBL" id="KAK3289388.1"/>
    </source>
</evidence>
<accession>A0AAE0H3P9</accession>
<organism evidence="1 2">
    <name type="scientific">Cymbomonas tetramitiformis</name>
    <dbReference type="NCBI Taxonomy" id="36881"/>
    <lineage>
        <taxon>Eukaryota</taxon>
        <taxon>Viridiplantae</taxon>
        <taxon>Chlorophyta</taxon>
        <taxon>Pyramimonadophyceae</taxon>
        <taxon>Pyramimonadales</taxon>
        <taxon>Pyramimonadaceae</taxon>
        <taxon>Cymbomonas</taxon>
    </lineage>
</organism>
<sequence length="176" mass="19989">MVVPLRECLYLEPLLQKGRVQATSLQPYLSAISNCLEDMGLPGPAKGCSVTRAVKGMARLQVEASELAGITVTEHTWLSAEHVRTVHDATLTLEPDDSEQLRWLRACMYVVLAFISFGRPDTGMSLQRENVLTDGDGVTVVLAREKGKNHRLKKRRLSIPWWRVERLREFLEFWTK</sequence>